<dbReference type="EMBL" id="NCKW01000143">
    <property type="protein sequence ID" value="POM81198.1"/>
    <property type="molecule type" value="Genomic_DNA"/>
</dbReference>
<feature type="region of interest" description="Disordered" evidence="1">
    <location>
        <begin position="31"/>
        <end position="76"/>
    </location>
</feature>
<feature type="region of interest" description="Disordered" evidence="1">
    <location>
        <begin position="149"/>
        <end position="170"/>
    </location>
</feature>
<gene>
    <name evidence="2" type="ORF">PHPALM_870</name>
</gene>
<evidence type="ECO:0000313" key="2">
    <source>
        <dbReference type="EMBL" id="POM81198.1"/>
    </source>
</evidence>
<comment type="caution">
    <text evidence="2">The sequence shown here is derived from an EMBL/GenBank/DDBJ whole genome shotgun (WGS) entry which is preliminary data.</text>
</comment>
<organism evidence="2 3">
    <name type="scientific">Phytophthora palmivora</name>
    <dbReference type="NCBI Taxonomy" id="4796"/>
    <lineage>
        <taxon>Eukaryota</taxon>
        <taxon>Sar</taxon>
        <taxon>Stramenopiles</taxon>
        <taxon>Oomycota</taxon>
        <taxon>Peronosporomycetes</taxon>
        <taxon>Peronosporales</taxon>
        <taxon>Peronosporaceae</taxon>
        <taxon>Phytophthora</taxon>
    </lineage>
</organism>
<accession>A0A2P4YTT0</accession>
<dbReference type="AlphaFoldDB" id="A0A2P4YTT0"/>
<evidence type="ECO:0000256" key="1">
    <source>
        <dbReference type="SAM" id="MobiDB-lite"/>
    </source>
</evidence>
<keyword evidence="3" id="KW-1185">Reference proteome</keyword>
<proteinExistence type="predicted"/>
<dbReference type="Proteomes" id="UP000237271">
    <property type="component" value="Unassembled WGS sequence"/>
</dbReference>
<name>A0A2P4YTT0_9STRA</name>
<protein>
    <submittedName>
        <fullName evidence="2">Pol protein</fullName>
    </submittedName>
</protein>
<reference evidence="2 3" key="1">
    <citation type="journal article" date="2017" name="Genome Biol. Evol.">
        <title>Phytophthora megakarya and P. palmivora, closely related causal agents of cacao black pod rot, underwent increases in genome sizes and gene numbers by different mechanisms.</title>
        <authorList>
            <person name="Ali S.S."/>
            <person name="Shao J."/>
            <person name="Lary D.J."/>
            <person name="Kronmiller B."/>
            <person name="Shen D."/>
            <person name="Strem M.D."/>
            <person name="Amoako-Attah I."/>
            <person name="Akrofi A.Y."/>
            <person name="Begoude B.A."/>
            <person name="Ten Hoopen G.M."/>
            <person name="Coulibaly K."/>
            <person name="Kebe B.I."/>
            <person name="Melnick R.L."/>
            <person name="Guiltinan M.J."/>
            <person name="Tyler B.M."/>
            <person name="Meinhardt L.W."/>
            <person name="Bailey B.A."/>
        </authorList>
    </citation>
    <scope>NUCLEOTIDE SEQUENCE [LARGE SCALE GENOMIC DNA]</scope>
    <source>
        <strain evidence="3">sbr112.9</strain>
    </source>
</reference>
<feature type="compositionally biased region" description="Basic and acidic residues" evidence="1">
    <location>
        <begin position="63"/>
        <end position="74"/>
    </location>
</feature>
<sequence>MELGMAVQSSIRCYGCEKLGKCNVPALREGKEGLEGPVAEATTQEPGELGSPVGAGCPTEEDLSPHARSADGARHGGLAPESLAALETRKSSGGLLVVHASVRGYGNPSRILPDSGASTKFLDARRSRGMATIPRGVKKTITRAGVSLSTSRVGNQVPHSESEAPPARPVDDQYHVFDGVSNRKVKALPEVSALLNLERLSMKDFLAELAERLRRWCS</sequence>
<feature type="compositionally biased region" description="Polar residues" evidence="1">
    <location>
        <begin position="149"/>
        <end position="159"/>
    </location>
</feature>
<evidence type="ECO:0000313" key="3">
    <source>
        <dbReference type="Proteomes" id="UP000237271"/>
    </source>
</evidence>